<evidence type="ECO:0000313" key="4">
    <source>
        <dbReference type="EMBL" id="GAA5199057.1"/>
    </source>
</evidence>
<keyword evidence="3" id="KW-0812">Transmembrane</keyword>
<organism evidence="4 5">
    <name type="scientific">Rugosimonospora acidiphila</name>
    <dbReference type="NCBI Taxonomy" id="556531"/>
    <lineage>
        <taxon>Bacteria</taxon>
        <taxon>Bacillati</taxon>
        <taxon>Actinomycetota</taxon>
        <taxon>Actinomycetes</taxon>
        <taxon>Micromonosporales</taxon>
        <taxon>Micromonosporaceae</taxon>
        <taxon>Rugosimonospora</taxon>
    </lineage>
</organism>
<dbReference type="PANTHER" id="PTHR37042:SF4">
    <property type="entry name" value="OUTER MEMBRANE PROTEIN RV1973"/>
    <property type="match status" value="1"/>
</dbReference>
<dbReference type="EMBL" id="BAABJQ010000035">
    <property type="protein sequence ID" value="GAA5199057.1"/>
    <property type="molecule type" value="Genomic_DNA"/>
</dbReference>
<feature type="transmembrane region" description="Helical" evidence="3">
    <location>
        <begin position="12"/>
        <end position="31"/>
    </location>
</feature>
<evidence type="ECO:0000256" key="3">
    <source>
        <dbReference type="SAM" id="Phobius"/>
    </source>
</evidence>
<gene>
    <name evidence="4" type="ORF">GCM10023322_73820</name>
</gene>
<evidence type="ECO:0000313" key="5">
    <source>
        <dbReference type="Proteomes" id="UP001501570"/>
    </source>
</evidence>
<evidence type="ECO:0008006" key="6">
    <source>
        <dbReference type="Google" id="ProtNLM"/>
    </source>
</evidence>
<dbReference type="RefSeq" id="WP_345637765.1">
    <property type="nucleotide sequence ID" value="NZ_BAABJQ010000035.1"/>
</dbReference>
<keyword evidence="5" id="KW-1185">Reference proteome</keyword>
<keyword evidence="2 3" id="KW-0472">Membrane</keyword>
<sequence length="163" mass="17350">MVMPSFPLRRTILTLAVAVVVVAGAAGFAWYQADRAGARADARHGARLAATAAAQAIFSYDYRTFDTGVTKAKAYVTGPFAKEYAQTTASLKATATKEQAVVQAQVSSTGVIGGTGDKVDLLVYLDQYRRNTNVSGEKVDQNRVVLTMVRVGRTWKVSAASAI</sequence>
<keyword evidence="3" id="KW-1133">Transmembrane helix</keyword>
<dbReference type="Proteomes" id="UP001501570">
    <property type="component" value="Unassembled WGS sequence"/>
</dbReference>
<comment type="caution">
    <text evidence="4">The sequence shown here is derived from an EMBL/GenBank/DDBJ whole genome shotgun (WGS) entry which is preliminary data.</text>
</comment>
<accession>A0ABP9SQV9</accession>
<evidence type="ECO:0000256" key="2">
    <source>
        <dbReference type="ARBA" id="ARBA00023136"/>
    </source>
</evidence>
<proteinExistence type="predicted"/>
<reference evidence="5" key="1">
    <citation type="journal article" date="2019" name="Int. J. Syst. Evol. Microbiol.">
        <title>The Global Catalogue of Microorganisms (GCM) 10K type strain sequencing project: providing services to taxonomists for standard genome sequencing and annotation.</title>
        <authorList>
            <consortium name="The Broad Institute Genomics Platform"/>
            <consortium name="The Broad Institute Genome Sequencing Center for Infectious Disease"/>
            <person name="Wu L."/>
            <person name="Ma J."/>
        </authorList>
    </citation>
    <scope>NUCLEOTIDE SEQUENCE [LARGE SCALE GENOMIC DNA]</scope>
    <source>
        <strain evidence="5">JCM 18304</strain>
    </source>
</reference>
<protein>
    <recommendedName>
        <fullName evidence="6">Mce-associated membrane protein</fullName>
    </recommendedName>
</protein>
<evidence type="ECO:0000256" key="1">
    <source>
        <dbReference type="ARBA" id="ARBA00004370"/>
    </source>
</evidence>
<dbReference type="PANTHER" id="PTHR37042">
    <property type="entry name" value="OUTER MEMBRANE PROTEIN RV1973"/>
    <property type="match status" value="1"/>
</dbReference>
<name>A0ABP9SQV9_9ACTN</name>
<comment type="subcellular location">
    <subcellularLocation>
        <location evidence="1">Membrane</location>
    </subcellularLocation>
</comment>